<dbReference type="Pfam" id="PF00561">
    <property type="entry name" value="Abhydrolase_1"/>
    <property type="match status" value="1"/>
</dbReference>
<evidence type="ECO:0000313" key="3">
    <source>
        <dbReference type="EMBL" id="MBM9469445.1"/>
    </source>
</evidence>
<dbReference type="PRINTS" id="PR00111">
    <property type="entry name" value="ABHYDROLASE"/>
</dbReference>
<keyword evidence="1 3" id="KW-0378">Hydrolase</keyword>
<dbReference type="Gene3D" id="3.40.50.1820">
    <property type="entry name" value="alpha/beta hydrolase"/>
    <property type="match status" value="1"/>
</dbReference>
<dbReference type="PANTHER" id="PTHR43798">
    <property type="entry name" value="MONOACYLGLYCEROL LIPASE"/>
    <property type="match status" value="1"/>
</dbReference>
<evidence type="ECO:0000256" key="1">
    <source>
        <dbReference type="ARBA" id="ARBA00022801"/>
    </source>
</evidence>
<dbReference type="AlphaFoldDB" id="A0A938YKH5"/>
<name>A0A938YKH5_9ACTN</name>
<dbReference type="Proteomes" id="UP000663792">
    <property type="component" value="Unassembled WGS sequence"/>
</dbReference>
<dbReference type="InterPro" id="IPR029058">
    <property type="entry name" value="AB_hydrolase_fold"/>
</dbReference>
<dbReference type="GO" id="GO:0016020">
    <property type="term" value="C:membrane"/>
    <property type="evidence" value="ECO:0007669"/>
    <property type="project" value="TreeGrafter"/>
</dbReference>
<dbReference type="InterPro" id="IPR050266">
    <property type="entry name" value="AB_hydrolase_sf"/>
</dbReference>
<dbReference type="SUPFAM" id="SSF53474">
    <property type="entry name" value="alpha/beta-Hydrolases"/>
    <property type="match status" value="1"/>
</dbReference>
<feature type="domain" description="AB hydrolase-1" evidence="2">
    <location>
        <begin position="40"/>
        <end position="139"/>
    </location>
</feature>
<gene>
    <name evidence="3" type="ORF">JL106_19335</name>
</gene>
<sequence length="359" mass="37342">MSPDLPSDHPHHLGITVSMVPTERLTVCVREVEGREAGWPVVFVHGNVSSSPFFFRAMQALPDQYRPIAVDLRGFGGTDTAPVDATRGLRDFADDVRATLDALSLDRAHLVGWSMGGGVVMQVMLDAPSRVRSAVLINPVSPYGFGGTTGTDGALVAPDGAGSGGGTVNADFVAALSGEAVADENPSSVRSVLRAFYVAPGWDGADEEAYVASMLSTSVGPDNYPGDSAPSDHWPGVAPGRLGVLNTMAPTHLDLSGIADIDPKPPLLWIRGELDQIVSDTSMFDLAQLGALGAVPGYPGATVLPPQPMIAQTRSVLQAYVAGGGHAREAVIAGVGHSPHIERTDEFVALVAEHLDGVS</sequence>
<dbReference type="EMBL" id="JAERWK010000027">
    <property type="protein sequence ID" value="MBM9469445.1"/>
    <property type="molecule type" value="Genomic_DNA"/>
</dbReference>
<dbReference type="RefSeq" id="WP_205262411.1">
    <property type="nucleotide sequence ID" value="NZ_JAERWK010000027.1"/>
</dbReference>
<protein>
    <submittedName>
        <fullName evidence="3">Alpha/beta hydrolase</fullName>
    </submittedName>
</protein>
<reference evidence="3" key="1">
    <citation type="submission" date="2021-01" db="EMBL/GenBank/DDBJ databases">
        <title>YIM 132084 draft genome.</title>
        <authorList>
            <person name="An D."/>
        </authorList>
    </citation>
    <scope>NUCLEOTIDE SEQUENCE</scope>
    <source>
        <strain evidence="3">YIM 132084</strain>
    </source>
</reference>
<dbReference type="InterPro" id="IPR000073">
    <property type="entry name" value="AB_hydrolase_1"/>
</dbReference>
<evidence type="ECO:0000259" key="2">
    <source>
        <dbReference type="Pfam" id="PF00561"/>
    </source>
</evidence>
<comment type="caution">
    <text evidence="3">The sequence shown here is derived from an EMBL/GenBank/DDBJ whole genome shotgun (WGS) entry which is preliminary data.</text>
</comment>
<accession>A0A938YKH5</accession>
<dbReference type="PANTHER" id="PTHR43798:SF31">
    <property type="entry name" value="AB HYDROLASE SUPERFAMILY PROTEIN YCLE"/>
    <property type="match status" value="1"/>
</dbReference>
<keyword evidence="4" id="KW-1185">Reference proteome</keyword>
<evidence type="ECO:0000313" key="4">
    <source>
        <dbReference type="Proteomes" id="UP000663792"/>
    </source>
</evidence>
<organism evidence="3 4">
    <name type="scientific">Nakamurella leprariae</name>
    <dbReference type="NCBI Taxonomy" id="2803911"/>
    <lineage>
        <taxon>Bacteria</taxon>
        <taxon>Bacillati</taxon>
        <taxon>Actinomycetota</taxon>
        <taxon>Actinomycetes</taxon>
        <taxon>Nakamurellales</taxon>
        <taxon>Nakamurellaceae</taxon>
        <taxon>Nakamurella</taxon>
    </lineage>
</organism>
<dbReference type="GO" id="GO:0016787">
    <property type="term" value="F:hydrolase activity"/>
    <property type="evidence" value="ECO:0007669"/>
    <property type="project" value="UniProtKB-KW"/>
</dbReference>
<proteinExistence type="predicted"/>